<dbReference type="Proteomes" id="UP000033695">
    <property type="component" value="Unassembled WGS sequence"/>
</dbReference>
<reference evidence="14 15" key="1">
    <citation type="submission" date="2014-12" db="EMBL/GenBank/DDBJ databases">
        <title>Comparative genomics of the lactic acid bacteria isolated from the honey bee gut.</title>
        <authorList>
            <person name="Ellegaard K.M."/>
            <person name="Tamarit D."/>
            <person name="Javelind E."/>
            <person name="Olofsson T."/>
            <person name="Andersson S.G."/>
            <person name="Vasquez A."/>
        </authorList>
    </citation>
    <scope>NUCLEOTIDE SEQUENCE [LARGE SCALE GENOMIC DNA]</scope>
    <source>
        <strain evidence="14 15">Hon2</strain>
    </source>
</reference>
<feature type="domain" description="Mur ligase central" evidence="13">
    <location>
        <begin position="48"/>
        <end position="232"/>
    </location>
</feature>
<evidence type="ECO:0000256" key="1">
    <source>
        <dbReference type="ARBA" id="ARBA00001946"/>
    </source>
</evidence>
<evidence type="ECO:0000259" key="12">
    <source>
        <dbReference type="Pfam" id="PF02875"/>
    </source>
</evidence>
<proteinExistence type="inferred from homology"/>
<gene>
    <name evidence="14" type="ORF">JG29_10470</name>
</gene>
<dbReference type="PROSITE" id="PS01011">
    <property type="entry name" value="FOLYLPOLYGLU_SYNT_1"/>
    <property type="match status" value="1"/>
</dbReference>
<dbReference type="Pfam" id="PF08245">
    <property type="entry name" value="Mur_ligase_M"/>
    <property type="match status" value="1"/>
</dbReference>
<evidence type="ECO:0000256" key="6">
    <source>
        <dbReference type="ARBA" id="ARBA00022741"/>
    </source>
</evidence>
<evidence type="ECO:0000256" key="10">
    <source>
        <dbReference type="ARBA" id="ARBA00047493"/>
    </source>
</evidence>
<protein>
    <recommendedName>
        <fullName evidence="3">tetrahydrofolate synthase</fullName>
        <ecNumber evidence="3">6.3.2.17</ecNumber>
    </recommendedName>
    <alternativeName>
        <fullName evidence="9">Tetrahydrofolylpolyglutamate synthase</fullName>
    </alternativeName>
</protein>
<evidence type="ECO:0000256" key="3">
    <source>
        <dbReference type="ARBA" id="ARBA00013025"/>
    </source>
</evidence>
<dbReference type="PANTHER" id="PTHR11136:SF0">
    <property type="entry name" value="DIHYDROFOLATE SYNTHETASE-RELATED"/>
    <property type="match status" value="1"/>
</dbReference>
<dbReference type="HOGENOM" id="CLU_015869_1_1_9"/>
<evidence type="ECO:0000259" key="13">
    <source>
        <dbReference type="Pfam" id="PF08245"/>
    </source>
</evidence>
<keyword evidence="8" id="KW-0460">Magnesium</keyword>
<evidence type="ECO:0000256" key="9">
    <source>
        <dbReference type="ARBA" id="ARBA00030592"/>
    </source>
</evidence>
<dbReference type="GO" id="GO:0004326">
    <property type="term" value="F:tetrahydrofolylpolyglutamate synthase activity"/>
    <property type="evidence" value="ECO:0007669"/>
    <property type="project" value="UniProtKB-EC"/>
</dbReference>
<dbReference type="EMBL" id="JXBZ01000008">
    <property type="protein sequence ID" value="KJY48644.1"/>
    <property type="molecule type" value="Genomic_DNA"/>
</dbReference>
<dbReference type="InterPro" id="IPR004101">
    <property type="entry name" value="Mur_ligase_C"/>
</dbReference>
<dbReference type="PROSITE" id="PS01012">
    <property type="entry name" value="FOLYLPOLYGLU_SYNT_2"/>
    <property type="match status" value="1"/>
</dbReference>
<dbReference type="AlphaFoldDB" id="A0A0F4KRM7"/>
<dbReference type="GO" id="GO:0005737">
    <property type="term" value="C:cytoplasm"/>
    <property type="evidence" value="ECO:0007669"/>
    <property type="project" value="TreeGrafter"/>
</dbReference>
<evidence type="ECO:0000256" key="5">
    <source>
        <dbReference type="ARBA" id="ARBA00022723"/>
    </source>
</evidence>
<keyword evidence="6 11" id="KW-0547">Nucleotide-binding</keyword>
<comment type="similarity">
    <text evidence="2 11">Belongs to the folylpolyglutamate synthase family.</text>
</comment>
<comment type="cofactor">
    <cofactor evidence="1">
        <name>Mg(2+)</name>
        <dbReference type="ChEBI" id="CHEBI:18420"/>
    </cofactor>
</comment>
<dbReference type="InterPro" id="IPR018109">
    <property type="entry name" value="Folylpolyglutamate_synth_CS"/>
</dbReference>
<dbReference type="PATRIC" id="fig|1218508.4.peg.1032"/>
<evidence type="ECO:0000313" key="15">
    <source>
        <dbReference type="Proteomes" id="UP000033695"/>
    </source>
</evidence>
<evidence type="ECO:0000256" key="4">
    <source>
        <dbReference type="ARBA" id="ARBA00022598"/>
    </source>
</evidence>
<name>A0A0F4KRM7_9LACO</name>
<keyword evidence="4 11" id="KW-0436">Ligase</keyword>
<dbReference type="NCBIfam" id="TIGR01499">
    <property type="entry name" value="folC"/>
    <property type="match status" value="1"/>
</dbReference>
<dbReference type="GO" id="GO:0046872">
    <property type="term" value="F:metal ion binding"/>
    <property type="evidence" value="ECO:0007669"/>
    <property type="project" value="UniProtKB-KW"/>
</dbReference>
<dbReference type="GO" id="GO:0005524">
    <property type="term" value="F:ATP binding"/>
    <property type="evidence" value="ECO:0007669"/>
    <property type="project" value="UniProtKB-KW"/>
</dbReference>
<evidence type="ECO:0000256" key="7">
    <source>
        <dbReference type="ARBA" id="ARBA00022840"/>
    </source>
</evidence>
<dbReference type="PANTHER" id="PTHR11136">
    <property type="entry name" value="FOLYLPOLYGLUTAMATE SYNTHASE-RELATED"/>
    <property type="match status" value="1"/>
</dbReference>
<evidence type="ECO:0000256" key="2">
    <source>
        <dbReference type="ARBA" id="ARBA00008276"/>
    </source>
</evidence>
<comment type="catalytic activity">
    <reaction evidence="10">
        <text>(6S)-5,6,7,8-tetrahydrofolyl-(gamma-L-Glu)(n) + L-glutamate + ATP = (6S)-5,6,7,8-tetrahydrofolyl-(gamma-L-Glu)(n+1) + ADP + phosphate + H(+)</text>
        <dbReference type="Rhea" id="RHEA:10580"/>
        <dbReference type="Rhea" id="RHEA-COMP:14738"/>
        <dbReference type="Rhea" id="RHEA-COMP:14740"/>
        <dbReference type="ChEBI" id="CHEBI:15378"/>
        <dbReference type="ChEBI" id="CHEBI:29985"/>
        <dbReference type="ChEBI" id="CHEBI:30616"/>
        <dbReference type="ChEBI" id="CHEBI:43474"/>
        <dbReference type="ChEBI" id="CHEBI:141005"/>
        <dbReference type="ChEBI" id="CHEBI:456216"/>
        <dbReference type="EC" id="6.3.2.17"/>
    </reaction>
</comment>
<dbReference type="SUPFAM" id="SSF53623">
    <property type="entry name" value="MurD-like peptide ligases, catalytic domain"/>
    <property type="match status" value="1"/>
</dbReference>
<dbReference type="SUPFAM" id="SSF53244">
    <property type="entry name" value="MurD-like peptide ligases, peptide-binding domain"/>
    <property type="match status" value="1"/>
</dbReference>
<keyword evidence="15" id="KW-1185">Reference proteome</keyword>
<dbReference type="Pfam" id="PF02875">
    <property type="entry name" value="Mur_ligase_C"/>
    <property type="match status" value="1"/>
</dbReference>
<dbReference type="GO" id="GO:0008841">
    <property type="term" value="F:dihydrofolate synthase activity"/>
    <property type="evidence" value="ECO:0007669"/>
    <property type="project" value="TreeGrafter"/>
</dbReference>
<dbReference type="EC" id="6.3.2.17" evidence="3"/>
<feature type="domain" description="Mur ligase C-terminal" evidence="12">
    <location>
        <begin position="302"/>
        <end position="416"/>
    </location>
</feature>
<evidence type="ECO:0000256" key="11">
    <source>
        <dbReference type="PIRNR" id="PIRNR001563"/>
    </source>
</evidence>
<comment type="caution">
    <text evidence="14">The sequence shown here is derived from an EMBL/GenBank/DDBJ whole genome shotgun (WGS) entry which is preliminary data.</text>
</comment>
<dbReference type="FunFam" id="3.40.1190.10:FF:000011">
    <property type="entry name" value="Folylpolyglutamate synthase/dihydrofolate synthase"/>
    <property type="match status" value="1"/>
</dbReference>
<accession>A0A0F4KRM7</accession>
<dbReference type="InterPro" id="IPR036565">
    <property type="entry name" value="Mur-like_cat_sf"/>
</dbReference>
<evidence type="ECO:0000256" key="8">
    <source>
        <dbReference type="ARBA" id="ARBA00022842"/>
    </source>
</evidence>
<keyword evidence="7 11" id="KW-0067">ATP-binding</keyword>
<keyword evidence="5" id="KW-0479">Metal-binding</keyword>
<dbReference type="STRING" id="1218508.JG29_10470"/>
<dbReference type="OrthoDB" id="9809356at2"/>
<dbReference type="InterPro" id="IPR013221">
    <property type="entry name" value="Mur_ligase_cen"/>
</dbReference>
<dbReference type="InterPro" id="IPR036615">
    <property type="entry name" value="Mur_ligase_C_dom_sf"/>
</dbReference>
<dbReference type="InterPro" id="IPR001645">
    <property type="entry name" value="Folylpolyglutamate_synth"/>
</dbReference>
<dbReference type="Gene3D" id="3.40.1190.10">
    <property type="entry name" value="Mur-like, catalytic domain"/>
    <property type="match status" value="1"/>
</dbReference>
<dbReference type="Gene3D" id="3.90.190.20">
    <property type="entry name" value="Mur ligase, C-terminal domain"/>
    <property type="match status" value="1"/>
</dbReference>
<sequence>MNDLKNAAQAIAYIHSLPHLHPDKSLKYVQHALKKLGNPQQKLKTIHVTGTNGKGSVCYYLTNLLVATGLKVGTFASPYVTVFNERIQINGQPISDADLLDLTQQIAALVQQIQVHDDTFCLTEFEFLTVMMFQFFAVEKVDFGVIEVGIGGEYDKTNVITPEVAIITNIGMDHAQLIGPTLKDIAHEKSGIIKSKRPLVLGEIPASVQDVIEHKAQVMQAPIYQYGKDFQIEHVQLNSEEALTFDWHDQQQHFQDLKVASFAPTQAIDAAIALKAYWLLFPQKLSTAEIKASLAAASLPARTQIISHDPLIILDGAHNLPAIKALLTNIVPLRQKRRLHILYAAMVDKDRTAILQELANYADDIIITTLDEKRAAKNSDYSALTAKERYIAPWPVAFAQAITSLDNENILVICGSLHFASAILELLQQND</sequence>
<evidence type="ECO:0000313" key="14">
    <source>
        <dbReference type="EMBL" id="KJY48644.1"/>
    </source>
</evidence>
<organism evidence="14 15">
    <name type="scientific">Bombilactobacillus mellis</name>
    <dbReference type="NCBI Taxonomy" id="1218508"/>
    <lineage>
        <taxon>Bacteria</taxon>
        <taxon>Bacillati</taxon>
        <taxon>Bacillota</taxon>
        <taxon>Bacilli</taxon>
        <taxon>Lactobacillales</taxon>
        <taxon>Lactobacillaceae</taxon>
        <taxon>Bombilactobacillus</taxon>
    </lineage>
</organism>
<dbReference type="RefSeq" id="WP_045922906.1">
    <property type="nucleotide sequence ID" value="NZ_JBHTHW010000008.1"/>
</dbReference>
<dbReference type="PIRSF" id="PIRSF001563">
    <property type="entry name" value="Folylpolyglu_synth"/>
    <property type="match status" value="1"/>
</dbReference>